<reference evidence="1 2" key="2">
    <citation type="journal article" date="2017" name="Front. Plant Sci.">
        <title>Gene Classification and Mining of Molecular Markers Useful in Red Clover (Trifolium pratense) Breeding.</title>
        <authorList>
            <person name="Istvanek J."/>
            <person name="Dluhosova J."/>
            <person name="Dluhos P."/>
            <person name="Patkova L."/>
            <person name="Nedelnik J."/>
            <person name="Repkova J."/>
        </authorList>
    </citation>
    <scope>NUCLEOTIDE SEQUENCE [LARGE SCALE GENOMIC DNA]</scope>
    <source>
        <strain evidence="2">cv. Tatra</strain>
        <tissue evidence="1">Young leaves</tissue>
    </source>
</reference>
<protein>
    <submittedName>
        <fullName evidence="1">Uncharacterized protein</fullName>
    </submittedName>
</protein>
<dbReference type="EMBL" id="ASHM01067239">
    <property type="protein sequence ID" value="PNX91728.1"/>
    <property type="molecule type" value="Genomic_DNA"/>
</dbReference>
<evidence type="ECO:0000313" key="2">
    <source>
        <dbReference type="Proteomes" id="UP000236291"/>
    </source>
</evidence>
<sequence>TNWYIITTEEMASLLGCSSTMAALENRGCTRSKQNTIWFATVLARTESRVAIENISVVWS</sequence>
<dbReference type="Proteomes" id="UP000236291">
    <property type="component" value="Unassembled WGS sequence"/>
</dbReference>
<proteinExistence type="predicted"/>
<gene>
    <name evidence="1" type="ORF">L195_g047862</name>
</gene>
<reference evidence="1 2" key="1">
    <citation type="journal article" date="2014" name="Am. J. Bot.">
        <title>Genome assembly and annotation for red clover (Trifolium pratense; Fabaceae).</title>
        <authorList>
            <person name="Istvanek J."/>
            <person name="Jaros M."/>
            <person name="Krenek A."/>
            <person name="Repkova J."/>
        </authorList>
    </citation>
    <scope>NUCLEOTIDE SEQUENCE [LARGE SCALE GENOMIC DNA]</scope>
    <source>
        <strain evidence="2">cv. Tatra</strain>
        <tissue evidence="1">Young leaves</tissue>
    </source>
</reference>
<comment type="caution">
    <text evidence="1">The sequence shown here is derived from an EMBL/GenBank/DDBJ whole genome shotgun (WGS) entry which is preliminary data.</text>
</comment>
<organism evidence="1 2">
    <name type="scientific">Trifolium pratense</name>
    <name type="common">Red clover</name>
    <dbReference type="NCBI Taxonomy" id="57577"/>
    <lineage>
        <taxon>Eukaryota</taxon>
        <taxon>Viridiplantae</taxon>
        <taxon>Streptophyta</taxon>
        <taxon>Embryophyta</taxon>
        <taxon>Tracheophyta</taxon>
        <taxon>Spermatophyta</taxon>
        <taxon>Magnoliopsida</taxon>
        <taxon>eudicotyledons</taxon>
        <taxon>Gunneridae</taxon>
        <taxon>Pentapetalae</taxon>
        <taxon>rosids</taxon>
        <taxon>fabids</taxon>
        <taxon>Fabales</taxon>
        <taxon>Fabaceae</taxon>
        <taxon>Papilionoideae</taxon>
        <taxon>50 kb inversion clade</taxon>
        <taxon>NPAAA clade</taxon>
        <taxon>Hologalegina</taxon>
        <taxon>IRL clade</taxon>
        <taxon>Trifolieae</taxon>
        <taxon>Trifolium</taxon>
    </lineage>
</organism>
<name>A0A2K3MLR1_TRIPR</name>
<dbReference type="AlphaFoldDB" id="A0A2K3MLR1"/>
<accession>A0A2K3MLR1</accession>
<feature type="non-terminal residue" evidence="1">
    <location>
        <position position="1"/>
    </location>
</feature>
<evidence type="ECO:0000313" key="1">
    <source>
        <dbReference type="EMBL" id="PNX91728.1"/>
    </source>
</evidence>